<dbReference type="Gene3D" id="2.10.110.30">
    <property type="match status" value="1"/>
</dbReference>
<dbReference type="GO" id="GO:0000151">
    <property type="term" value="C:ubiquitin ligase complex"/>
    <property type="evidence" value="ECO:0000318"/>
    <property type="project" value="GO_Central"/>
</dbReference>
<evidence type="ECO:0000256" key="8">
    <source>
        <dbReference type="ARBA" id="ARBA00046341"/>
    </source>
</evidence>
<dbReference type="KEGG" id="tva:4769336"/>
<dbReference type="VEuPathDB" id="TrichDB:TVAG_379650"/>
<dbReference type="PANTHER" id="PTHR21497">
    <property type="entry name" value="UBIQUITIN LIGASE E3 ALPHA-RELATED"/>
    <property type="match status" value="1"/>
</dbReference>
<evidence type="ECO:0000313" key="13">
    <source>
        <dbReference type="Proteomes" id="UP000001542"/>
    </source>
</evidence>
<feature type="domain" description="UBR-type" evidence="11">
    <location>
        <begin position="45"/>
        <end position="115"/>
    </location>
</feature>
<dbReference type="GO" id="GO:0008270">
    <property type="term" value="F:zinc ion binding"/>
    <property type="evidence" value="ECO:0007669"/>
    <property type="project" value="UniProtKB-UniRule"/>
</dbReference>
<keyword evidence="7 10" id="KW-0862">Zinc</keyword>
<dbReference type="CDD" id="cd19670">
    <property type="entry name" value="UBR-box_UBR1_2_3"/>
    <property type="match status" value="1"/>
</dbReference>
<evidence type="ECO:0000256" key="3">
    <source>
        <dbReference type="ARBA" id="ARBA00022679"/>
    </source>
</evidence>
<accession>A2E7J0</accession>
<dbReference type="VEuPathDB" id="TrichDB:TVAGG3_0339740"/>
<keyword evidence="6 10" id="KW-0833">Ubl conjugation pathway</keyword>
<reference evidence="12" key="1">
    <citation type="submission" date="2006-10" db="EMBL/GenBank/DDBJ databases">
        <authorList>
            <person name="Amadeo P."/>
            <person name="Zhao Q."/>
            <person name="Wortman J."/>
            <person name="Fraser-Liggett C."/>
            <person name="Carlton J."/>
        </authorList>
    </citation>
    <scope>NUCLEOTIDE SEQUENCE</scope>
    <source>
        <strain evidence="12">G3</strain>
    </source>
</reference>
<dbReference type="AlphaFoldDB" id="A2E7J0"/>
<organism evidence="12 13">
    <name type="scientific">Trichomonas vaginalis (strain ATCC PRA-98 / G3)</name>
    <dbReference type="NCBI Taxonomy" id="412133"/>
    <lineage>
        <taxon>Eukaryota</taxon>
        <taxon>Metamonada</taxon>
        <taxon>Parabasalia</taxon>
        <taxon>Trichomonadida</taxon>
        <taxon>Trichomonadidae</taxon>
        <taxon>Trichomonas</taxon>
    </lineage>
</organism>
<evidence type="ECO:0000256" key="10">
    <source>
        <dbReference type="RuleBase" id="RU366018"/>
    </source>
</evidence>
<keyword evidence="3 10" id="KW-0808">Transferase</keyword>
<dbReference type="FunFam" id="2.10.110.30:FF:000002">
    <property type="entry name" value="Putative e3 ubiquitin-protein ligase ubr3"/>
    <property type="match status" value="1"/>
</dbReference>
<dbReference type="SMART" id="SM00396">
    <property type="entry name" value="ZnF_UBR1"/>
    <property type="match status" value="1"/>
</dbReference>
<evidence type="ECO:0000313" key="12">
    <source>
        <dbReference type="EMBL" id="EAY11383.1"/>
    </source>
</evidence>
<dbReference type="eggNOG" id="KOG1140">
    <property type="taxonomic scope" value="Eukaryota"/>
</dbReference>
<dbReference type="STRING" id="5722.A2E7J0"/>
<name>A2E7J0_TRIV3</name>
<dbReference type="InParanoid" id="A2E7J0"/>
<dbReference type="Pfam" id="PF02207">
    <property type="entry name" value="zf-UBR"/>
    <property type="match status" value="1"/>
</dbReference>
<evidence type="ECO:0000256" key="2">
    <source>
        <dbReference type="ARBA" id="ARBA00004906"/>
    </source>
</evidence>
<evidence type="ECO:0000256" key="7">
    <source>
        <dbReference type="ARBA" id="ARBA00022833"/>
    </source>
</evidence>
<comment type="pathway">
    <text evidence="2 10">Protein modification; protein ubiquitination.</text>
</comment>
<dbReference type="OrthoDB" id="15304at2759"/>
<reference evidence="12" key="2">
    <citation type="journal article" date="2007" name="Science">
        <title>Draft genome sequence of the sexually transmitted pathogen Trichomonas vaginalis.</title>
        <authorList>
            <person name="Carlton J.M."/>
            <person name="Hirt R.P."/>
            <person name="Silva J.C."/>
            <person name="Delcher A.L."/>
            <person name="Schatz M."/>
            <person name="Zhao Q."/>
            <person name="Wortman J.R."/>
            <person name="Bidwell S.L."/>
            <person name="Alsmark U.C.M."/>
            <person name="Besteiro S."/>
            <person name="Sicheritz-Ponten T."/>
            <person name="Noel C.J."/>
            <person name="Dacks J.B."/>
            <person name="Foster P.G."/>
            <person name="Simillion C."/>
            <person name="Van de Peer Y."/>
            <person name="Miranda-Saavedra D."/>
            <person name="Barton G.J."/>
            <person name="Westrop G.D."/>
            <person name="Mueller S."/>
            <person name="Dessi D."/>
            <person name="Fiori P.L."/>
            <person name="Ren Q."/>
            <person name="Paulsen I."/>
            <person name="Zhang H."/>
            <person name="Bastida-Corcuera F.D."/>
            <person name="Simoes-Barbosa A."/>
            <person name="Brown M.T."/>
            <person name="Hayes R.D."/>
            <person name="Mukherjee M."/>
            <person name="Okumura C.Y."/>
            <person name="Schneider R."/>
            <person name="Smith A.J."/>
            <person name="Vanacova S."/>
            <person name="Villalvazo M."/>
            <person name="Haas B.J."/>
            <person name="Pertea M."/>
            <person name="Feldblyum T.V."/>
            <person name="Utterback T.R."/>
            <person name="Shu C.L."/>
            <person name="Osoegawa K."/>
            <person name="de Jong P.J."/>
            <person name="Hrdy I."/>
            <person name="Horvathova L."/>
            <person name="Zubacova Z."/>
            <person name="Dolezal P."/>
            <person name="Malik S.B."/>
            <person name="Logsdon J.M. Jr."/>
            <person name="Henze K."/>
            <person name="Gupta A."/>
            <person name="Wang C.C."/>
            <person name="Dunne R.L."/>
            <person name="Upcroft J.A."/>
            <person name="Upcroft P."/>
            <person name="White O."/>
            <person name="Salzberg S.L."/>
            <person name="Tang P."/>
            <person name="Chiu C.-H."/>
            <person name="Lee Y.-S."/>
            <person name="Embley T.M."/>
            <person name="Coombs G.H."/>
            <person name="Mottram J.C."/>
            <person name="Tachezy J."/>
            <person name="Fraser-Liggett C.M."/>
            <person name="Johnson P.J."/>
        </authorList>
    </citation>
    <scope>NUCLEOTIDE SEQUENCE [LARGE SCALE GENOMIC DNA]</scope>
    <source>
        <strain evidence="12">G3</strain>
    </source>
</reference>
<keyword evidence="4 10" id="KW-0479">Metal-binding</keyword>
<dbReference type="EMBL" id="DS113320">
    <property type="protein sequence ID" value="EAY11383.1"/>
    <property type="molecule type" value="Genomic_DNA"/>
</dbReference>
<protein>
    <recommendedName>
        <fullName evidence="10">E3 ubiquitin-protein ligase</fullName>
        <ecNumber evidence="10">2.3.2.27</ecNumber>
    </recommendedName>
</protein>
<keyword evidence="5 10" id="KW-0863">Zinc-finger</keyword>
<comment type="catalytic activity">
    <reaction evidence="1 10">
        <text>S-ubiquitinyl-[E2 ubiquitin-conjugating enzyme]-L-cysteine + [acceptor protein]-L-lysine = [E2 ubiquitin-conjugating enzyme]-L-cysteine + N(6)-ubiquitinyl-[acceptor protein]-L-lysine.</text>
        <dbReference type="EC" id="2.3.2.27"/>
    </reaction>
</comment>
<dbReference type="PANTHER" id="PTHR21497:SF24">
    <property type="entry name" value="E3 UBIQUITIN-PROTEIN LIGASE UBR1"/>
    <property type="match status" value="1"/>
</dbReference>
<dbReference type="Proteomes" id="UP000001542">
    <property type="component" value="Unassembled WGS sequence"/>
</dbReference>
<keyword evidence="13" id="KW-1185">Reference proteome</keyword>
<evidence type="ECO:0000256" key="9">
    <source>
        <dbReference type="PROSITE-ProRule" id="PRU00508"/>
    </source>
</evidence>
<sequence length="1206" mass="137063">MRTSIPQDKINISPTSIIDRVEKVVYGDYTPKQWGQYVTQLLPKKTCGISWTSKKFALHCETCQNDINSCVCLKCFLNGKHEGHQVSFRYSSNASCDCGDKQLWKEEGFCPDHPGCSEHLEKTDIPQDLYQKYELVFQALIKVLPLSFDNNETNAAERIVNFMLLHTSYGDAIRRCFTLAFSRYADIPRIFDNIHNIGKAAQNFSTLLSNVSNDPVFRRDIAPRLIFCLPIFVNRSMIVNLEAKGGKKYKGVEEIEEFSKGIFHWFSTSNLDLLFRKGFNWPQQAIAILRALCILSVKAPNMNTVKNTQIADILGQFDSCIVPEEDPDAIKNIALQIAERLVQTAGIHPFTRQMNIKVDDPNQIQSIVHNFEFTVGGFMTSLNSIPKAFSPKVFDVFAEYIKNKQPEYGNVLDKSTEISQATALYILLEIELRLSNDIPKWLDHMATIAGITRTELCSRIACLPIKHIAASRFAHFNKYVRNDDETYISLISLSYKYNLQYRFAPLFALVQICAEYTEDINSFMKYMAITYGVLSDNEEERSLSLSIFVLDSLFLVTDRSCFMNDSGDLLDSTIVALLKSGDKSYSDIQSTLPNIKNVATQIPLHINNLTKTITTGSKSLLTLKDSHPWTLGVPWVKTNYNYSILNEFSAKNKEIPFSFPLQDDDRKGLLRILSTPAVKYSAIYLTSTQNTADGQLLNGYLNVLCQLEGYNTTIVPSKEAIRPDINNFDQNLTQLIINTYDLGEKTMSLTDLAKENPTTAALLAKFGVQIGNTLDKVAQIKKNKERARAARERAIQSLNINNNLFNDMEDVDDEADLKQVCSICQEEGTEPLNLPVFVHTSLVPSIIEKSLRTFNTDHSIKYESYKVCTACQHICHSDCVMRQESGCFYCSLCRGLRNDMIPLCKYTNFDIDEVDLDEPINGPQDSILNYTSSVISQLISSSVVNLEARHRMNPGALDSPANSMLYKSLFAIAWKKAHMPSDDLITFNNNKLCNLVKQLSMQDKPGLEYTRIVKSICEEITDKEEIYPFMRRAAILQALIFSLNKDQFFEWDEYLEYENLCQKFCIEPVKDVDISVIPFKLINLPQCPVELYRPPFDEDTMPYESEVYYCLLDKHLLIRQNDQLQQTLNTRYKGAVIPVIQLTNEKALSIKYVSIELNKFFEGPRAYYSLLGQPVIGLESSDILSLSQDKVTEIEDDLLSGNFTRI</sequence>
<dbReference type="GO" id="GO:0061630">
    <property type="term" value="F:ubiquitin protein ligase activity"/>
    <property type="evidence" value="ECO:0000318"/>
    <property type="project" value="GO_Central"/>
</dbReference>
<dbReference type="RefSeq" id="XP_001323606.1">
    <property type="nucleotide sequence ID" value="XM_001323571.1"/>
</dbReference>
<comment type="similarity">
    <text evidence="8 10">Belongs to the E3 ubiquitin-protein ligase UBR1-like family.</text>
</comment>
<feature type="zinc finger region" description="UBR-type" evidence="9">
    <location>
        <begin position="45"/>
        <end position="115"/>
    </location>
</feature>
<evidence type="ECO:0000256" key="5">
    <source>
        <dbReference type="ARBA" id="ARBA00022771"/>
    </source>
</evidence>
<dbReference type="GO" id="GO:0016567">
    <property type="term" value="P:protein ubiquitination"/>
    <property type="evidence" value="ECO:0000318"/>
    <property type="project" value="GO_Central"/>
</dbReference>
<comment type="function">
    <text evidence="10">Ubiquitin ligase protein which is a component of the N-end rule pathway. Recognizes and binds to proteins bearing specific N-terminal residues that are destabilizing according to the N-end rule, leading to their ubiquitination and subsequent degradation.</text>
</comment>
<evidence type="ECO:0000256" key="1">
    <source>
        <dbReference type="ARBA" id="ARBA00000900"/>
    </source>
</evidence>
<dbReference type="InterPro" id="IPR039164">
    <property type="entry name" value="UBR1-like"/>
</dbReference>
<evidence type="ECO:0000256" key="6">
    <source>
        <dbReference type="ARBA" id="ARBA00022786"/>
    </source>
</evidence>
<dbReference type="GO" id="GO:0005737">
    <property type="term" value="C:cytoplasm"/>
    <property type="evidence" value="ECO:0000318"/>
    <property type="project" value="GO_Central"/>
</dbReference>
<dbReference type="InterPro" id="IPR003126">
    <property type="entry name" value="Znf_UBR"/>
</dbReference>
<dbReference type="UniPathway" id="UPA00143"/>
<dbReference type="EC" id="2.3.2.27" evidence="10"/>
<dbReference type="PROSITE" id="PS51157">
    <property type="entry name" value="ZF_UBR"/>
    <property type="match status" value="1"/>
</dbReference>
<proteinExistence type="inferred from homology"/>
<evidence type="ECO:0000256" key="4">
    <source>
        <dbReference type="ARBA" id="ARBA00022723"/>
    </source>
</evidence>
<dbReference type="GO" id="GO:0071596">
    <property type="term" value="P:ubiquitin-dependent protein catabolic process via the N-end rule pathway"/>
    <property type="evidence" value="ECO:0000318"/>
    <property type="project" value="GO_Central"/>
</dbReference>
<evidence type="ECO:0000259" key="11">
    <source>
        <dbReference type="PROSITE" id="PS51157"/>
    </source>
</evidence>
<gene>
    <name evidence="12" type="ORF">TVAG_379650</name>
</gene>